<dbReference type="SMART" id="SM01209">
    <property type="entry name" value="GARS_A"/>
    <property type="match status" value="1"/>
</dbReference>
<dbReference type="Gene3D" id="3.30.470.20">
    <property type="entry name" value="ATP-grasp fold, B domain"/>
    <property type="match status" value="1"/>
</dbReference>
<proteinExistence type="inferred from homology"/>
<dbReference type="InterPro" id="IPR016185">
    <property type="entry name" value="PreATP-grasp_dom_sf"/>
</dbReference>
<dbReference type="HAMAP" id="MF_00138">
    <property type="entry name" value="GARS"/>
    <property type="match status" value="1"/>
</dbReference>
<dbReference type="EC" id="6.3.4.13" evidence="4 12"/>
<evidence type="ECO:0000256" key="12">
    <source>
        <dbReference type="HAMAP-Rule" id="MF_00138"/>
    </source>
</evidence>
<dbReference type="Proteomes" id="UP000744769">
    <property type="component" value="Unassembled WGS sequence"/>
</dbReference>
<dbReference type="Gene3D" id="3.30.1490.20">
    <property type="entry name" value="ATP-grasp fold, A domain"/>
    <property type="match status" value="1"/>
</dbReference>
<evidence type="ECO:0000256" key="7">
    <source>
        <dbReference type="ARBA" id="ARBA00022755"/>
    </source>
</evidence>
<dbReference type="InterPro" id="IPR020559">
    <property type="entry name" value="PRibGlycinamide_synth_CS"/>
</dbReference>
<evidence type="ECO:0000256" key="2">
    <source>
        <dbReference type="ARBA" id="ARBA00001946"/>
    </source>
</evidence>
<dbReference type="InterPro" id="IPR011761">
    <property type="entry name" value="ATP-grasp"/>
</dbReference>
<evidence type="ECO:0000256" key="10">
    <source>
        <dbReference type="ARBA" id="ARBA00042242"/>
    </source>
</evidence>
<comment type="pathway">
    <text evidence="3 12">Purine metabolism; IMP biosynthesis via de novo pathway; N(1)-(5-phospho-D-ribosyl)glycinamide from 5-phospho-alpha-D-ribose 1-diphosphate: step 2/2.</text>
</comment>
<dbReference type="PROSITE" id="PS50975">
    <property type="entry name" value="ATP_GRASP"/>
    <property type="match status" value="1"/>
</dbReference>
<dbReference type="Pfam" id="PF02844">
    <property type="entry name" value="GARS_N"/>
    <property type="match status" value="1"/>
</dbReference>
<dbReference type="PANTHER" id="PTHR43472:SF1">
    <property type="entry name" value="PHOSPHORIBOSYLAMINE--GLYCINE LIGASE, CHLOROPLASTIC"/>
    <property type="match status" value="1"/>
</dbReference>
<dbReference type="PROSITE" id="PS00184">
    <property type="entry name" value="GARS"/>
    <property type="match status" value="1"/>
</dbReference>
<keyword evidence="8 13" id="KW-0067">ATP-binding</keyword>
<name>A0A967B6A6_9MICO</name>
<evidence type="ECO:0000256" key="8">
    <source>
        <dbReference type="ARBA" id="ARBA00022840"/>
    </source>
</evidence>
<sequence length="418" mass="43143">MKTLVIGSGAREHAIVRSLRLDPDVSEVHAAPGNPGIGAVATLHPLASVTDADAVLAVAQQVGADLVIIGPEAPLVAGVADVLRDNGFEVFGPSAAAAELEGSKAFAKQVMAAADVPTAMSHVCATDDEARAALEATGSPYVVKDDGLAAGKGVVVTDDFDEGLAHAQACFAAGHEVVIEDFLDGPEVSIFCVTDGETVLPLSPAQDFKRIGDGDTGPNTGGMGAYSPLDWAPADLVEQTVTRIAQPTIDEMRRRGTPFNGVLYVGLALTSRGPRVVEFNARFGDPETQVVLARLKTPLGSLLRAAARGRLDQHPSLTWREDAAVTVVVAAAGYPGTPRTGDPITLPSDRDDAYILQAGTATQGDRLVAAGGRVLSATAIGADLAEARRAAYALVDQIDLAGSQHRTDIAVKAARGEL</sequence>
<dbReference type="GO" id="GO:0046872">
    <property type="term" value="F:metal ion binding"/>
    <property type="evidence" value="ECO:0007669"/>
    <property type="project" value="InterPro"/>
</dbReference>
<organism evidence="15 16">
    <name type="scientific">Metallococcus carri</name>
    <dbReference type="NCBI Taxonomy" id="1656884"/>
    <lineage>
        <taxon>Bacteria</taxon>
        <taxon>Bacillati</taxon>
        <taxon>Actinomycetota</taxon>
        <taxon>Actinomycetes</taxon>
        <taxon>Micrococcales</taxon>
        <taxon>Dermacoccaceae</taxon>
        <taxon>Metallococcus</taxon>
    </lineage>
</organism>
<comment type="caution">
    <text evidence="15">The sequence shown here is derived from an EMBL/GenBank/DDBJ whole genome shotgun (WGS) entry which is preliminary data.</text>
</comment>
<dbReference type="SMART" id="SM01210">
    <property type="entry name" value="GARS_C"/>
    <property type="match status" value="1"/>
</dbReference>
<evidence type="ECO:0000256" key="13">
    <source>
        <dbReference type="PROSITE-ProRule" id="PRU00409"/>
    </source>
</evidence>
<evidence type="ECO:0000256" key="1">
    <source>
        <dbReference type="ARBA" id="ARBA00001936"/>
    </source>
</evidence>
<comment type="cofactor">
    <cofactor evidence="2">
        <name>Mg(2+)</name>
        <dbReference type="ChEBI" id="CHEBI:18420"/>
    </cofactor>
</comment>
<accession>A0A967B6A6</accession>
<evidence type="ECO:0000256" key="3">
    <source>
        <dbReference type="ARBA" id="ARBA00005174"/>
    </source>
</evidence>
<keyword evidence="6 13" id="KW-0547">Nucleotide-binding</keyword>
<feature type="domain" description="ATP-grasp" evidence="14">
    <location>
        <begin position="108"/>
        <end position="308"/>
    </location>
</feature>
<evidence type="ECO:0000259" key="14">
    <source>
        <dbReference type="PROSITE" id="PS50975"/>
    </source>
</evidence>
<dbReference type="AlphaFoldDB" id="A0A967B6A6"/>
<dbReference type="RefSeq" id="WP_166195058.1">
    <property type="nucleotide sequence ID" value="NZ_JAAOIV010000004.1"/>
</dbReference>
<reference evidence="15" key="1">
    <citation type="submission" date="2020-03" db="EMBL/GenBank/DDBJ databases">
        <title>Draft sequencing of Calidifontibacter sp. DB0510.</title>
        <authorList>
            <person name="Kim D.-U."/>
        </authorList>
    </citation>
    <scope>NUCLEOTIDE SEQUENCE</scope>
    <source>
        <strain evidence="15">DB0510</strain>
    </source>
</reference>
<comment type="similarity">
    <text evidence="9 12">Belongs to the GARS family.</text>
</comment>
<gene>
    <name evidence="12 15" type="primary">purD</name>
    <name evidence="15" type="ORF">G9U51_06670</name>
</gene>
<evidence type="ECO:0000256" key="4">
    <source>
        <dbReference type="ARBA" id="ARBA00013255"/>
    </source>
</evidence>
<protein>
    <recommendedName>
        <fullName evidence="4 12">Phosphoribosylamine--glycine ligase</fullName>
        <ecNumber evidence="4 12">6.3.4.13</ecNumber>
    </recommendedName>
    <alternativeName>
        <fullName evidence="12">GARS</fullName>
    </alternativeName>
    <alternativeName>
        <fullName evidence="10 12">Glycinamide ribonucleotide synthetase</fullName>
    </alternativeName>
    <alternativeName>
        <fullName evidence="11 12">Phosphoribosylglycinamide synthetase</fullName>
    </alternativeName>
</protein>
<dbReference type="InterPro" id="IPR020561">
    <property type="entry name" value="PRibGlycinamid_synth_ATP-grasp"/>
</dbReference>
<dbReference type="Pfam" id="PF01071">
    <property type="entry name" value="GARS_A"/>
    <property type="match status" value="1"/>
</dbReference>
<dbReference type="PANTHER" id="PTHR43472">
    <property type="entry name" value="PHOSPHORIBOSYLAMINE--GLYCINE LIGASE"/>
    <property type="match status" value="1"/>
</dbReference>
<dbReference type="SUPFAM" id="SSF51246">
    <property type="entry name" value="Rudiment single hybrid motif"/>
    <property type="match status" value="1"/>
</dbReference>
<evidence type="ECO:0000313" key="16">
    <source>
        <dbReference type="Proteomes" id="UP000744769"/>
    </source>
</evidence>
<keyword evidence="7 12" id="KW-0658">Purine biosynthesis</keyword>
<comment type="catalytic activity">
    <reaction evidence="12">
        <text>5-phospho-beta-D-ribosylamine + glycine + ATP = N(1)-(5-phospho-beta-D-ribosyl)glycinamide + ADP + phosphate + H(+)</text>
        <dbReference type="Rhea" id="RHEA:17453"/>
        <dbReference type="ChEBI" id="CHEBI:15378"/>
        <dbReference type="ChEBI" id="CHEBI:30616"/>
        <dbReference type="ChEBI" id="CHEBI:43474"/>
        <dbReference type="ChEBI" id="CHEBI:57305"/>
        <dbReference type="ChEBI" id="CHEBI:58681"/>
        <dbReference type="ChEBI" id="CHEBI:143788"/>
        <dbReference type="ChEBI" id="CHEBI:456216"/>
        <dbReference type="EC" id="6.3.4.13"/>
    </reaction>
</comment>
<evidence type="ECO:0000256" key="5">
    <source>
        <dbReference type="ARBA" id="ARBA00022598"/>
    </source>
</evidence>
<dbReference type="GO" id="GO:0005524">
    <property type="term" value="F:ATP binding"/>
    <property type="evidence" value="ECO:0007669"/>
    <property type="project" value="UniProtKB-UniRule"/>
</dbReference>
<dbReference type="InterPro" id="IPR020562">
    <property type="entry name" value="PRibGlycinamide_synth_N"/>
</dbReference>
<comment type="cofactor">
    <cofactor evidence="1">
        <name>Mn(2+)</name>
        <dbReference type="ChEBI" id="CHEBI:29035"/>
    </cofactor>
</comment>
<dbReference type="InterPro" id="IPR011054">
    <property type="entry name" value="Rudment_hybrid_motif"/>
</dbReference>
<dbReference type="EMBL" id="JAAOIV010000004">
    <property type="protein sequence ID" value="NHN55466.1"/>
    <property type="molecule type" value="Genomic_DNA"/>
</dbReference>
<dbReference type="SUPFAM" id="SSF52440">
    <property type="entry name" value="PreATP-grasp domain"/>
    <property type="match status" value="1"/>
</dbReference>
<evidence type="ECO:0000256" key="6">
    <source>
        <dbReference type="ARBA" id="ARBA00022741"/>
    </source>
</evidence>
<dbReference type="InterPro" id="IPR013815">
    <property type="entry name" value="ATP_grasp_subdomain_1"/>
</dbReference>
<keyword evidence="16" id="KW-1185">Reference proteome</keyword>
<dbReference type="InterPro" id="IPR020560">
    <property type="entry name" value="PRibGlycinamide_synth_C-dom"/>
</dbReference>
<keyword evidence="5 12" id="KW-0436">Ligase</keyword>
<dbReference type="GO" id="GO:0006189">
    <property type="term" value="P:'de novo' IMP biosynthetic process"/>
    <property type="evidence" value="ECO:0007669"/>
    <property type="project" value="UniProtKB-UniRule"/>
</dbReference>
<dbReference type="Gene3D" id="3.40.50.20">
    <property type="match status" value="1"/>
</dbReference>
<dbReference type="InterPro" id="IPR037123">
    <property type="entry name" value="PRibGlycinamide_synth_C_sf"/>
</dbReference>
<dbReference type="SUPFAM" id="SSF56059">
    <property type="entry name" value="Glutathione synthetase ATP-binding domain-like"/>
    <property type="match status" value="1"/>
</dbReference>
<evidence type="ECO:0000313" key="15">
    <source>
        <dbReference type="EMBL" id="NHN55466.1"/>
    </source>
</evidence>
<evidence type="ECO:0000256" key="9">
    <source>
        <dbReference type="ARBA" id="ARBA00038345"/>
    </source>
</evidence>
<evidence type="ECO:0000256" key="11">
    <source>
        <dbReference type="ARBA" id="ARBA00042864"/>
    </source>
</evidence>
<dbReference type="Gene3D" id="3.90.600.10">
    <property type="entry name" value="Phosphoribosylglycinamide synthetase, C-terminal domain"/>
    <property type="match status" value="1"/>
</dbReference>
<dbReference type="GO" id="GO:0009113">
    <property type="term" value="P:purine nucleobase biosynthetic process"/>
    <property type="evidence" value="ECO:0007669"/>
    <property type="project" value="InterPro"/>
</dbReference>
<dbReference type="InterPro" id="IPR000115">
    <property type="entry name" value="PRibGlycinamide_synth"/>
</dbReference>
<dbReference type="Pfam" id="PF02843">
    <property type="entry name" value="GARS_C"/>
    <property type="match status" value="1"/>
</dbReference>
<dbReference type="GO" id="GO:0004637">
    <property type="term" value="F:phosphoribosylamine-glycine ligase activity"/>
    <property type="evidence" value="ECO:0007669"/>
    <property type="project" value="UniProtKB-UniRule"/>
</dbReference>
<dbReference type="NCBIfam" id="TIGR00877">
    <property type="entry name" value="purD"/>
    <property type="match status" value="1"/>
</dbReference>